<feature type="region of interest" description="Disordered" evidence="1">
    <location>
        <begin position="1"/>
        <end position="26"/>
    </location>
</feature>
<dbReference type="OrthoDB" id="4382015at2"/>
<reference evidence="3 4" key="2">
    <citation type="journal article" date="2010" name="Stand. Genomic Sci.">
        <title>Complete genome sequence of Gordonia bronchialis type strain (3410).</title>
        <authorList>
            <person name="Ivanova N."/>
            <person name="Sikorski J."/>
            <person name="Jando M."/>
            <person name="Lapidus A."/>
            <person name="Nolan M."/>
            <person name="Lucas S."/>
            <person name="Del Rio T.G."/>
            <person name="Tice H."/>
            <person name="Copeland A."/>
            <person name="Cheng J.F."/>
            <person name="Chen F."/>
            <person name="Bruce D."/>
            <person name="Goodwin L."/>
            <person name="Pitluck S."/>
            <person name="Mavromatis K."/>
            <person name="Ovchinnikova G."/>
            <person name="Pati A."/>
            <person name="Chen A."/>
            <person name="Palaniappan K."/>
            <person name="Land M."/>
            <person name="Hauser L."/>
            <person name="Chang Y.J."/>
            <person name="Jeffries C.D."/>
            <person name="Chain P."/>
            <person name="Saunders E."/>
            <person name="Han C."/>
            <person name="Detter J.C."/>
            <person name="Brettin T."/>
            <person name="Rohde M."/>
            <person name="Goker M."/>
            <person name="Bristow J."/>
            <person name="Eisen J.A."/>
            <person name="Markowitz V."/>
            <person name="Hugenholtz P."/>
            <person name="Klenk H.P."/>
            <person name="Kyrpides N.C."/>
        </authorList>
    </citation>
    <scope>NUCLEOTIDE SEQUENCE [LARGE SCALE GENOMIC DNA]</scope>
    <source>
        <strain evidence="4">ATCC 25592 / DSM 43247 / BCRC 13721 / JCM 3198 / KCTC 3076 / NBRC 16047 / NCTC 10667</strain>
    </source>
</reference>
<name>D0LA40_GORB4</name>
<evidence type="ECO:0000313" key="4">
    <source>
        <dbReference type="Proteomes" id="UP000001219"/>
    </source>
</evidence>
<evidence type="ECO:0000256" key="1">
    <source>
        <dbReference type="SAM" id="MobiDB-lite"/>
    </source>
</evidence>
<dbReference type="HOGENOM" id="CLU_1388516_0_0_11"/>
<proteinExistence type="predicted"/>
<keyword evidence="2" id="KW-0812">Transmembrane</keyword>
<feature type="transmembrane region" description="Helical" evidence="2">
    <location>
        <begin position="93"/>
        <end position="115"/>
    </location>
</feature>
<dbReference type="AlphaFoldDB" id="D0LA40"/>
<evidence type="ECO:0000313" key="3">
    <source>
        <dbReference type="EMBL" id="ACY19369.1"/>
    </source>
</evidence>
<protein>
    <submittedName>
        <fullName evidence="3">Uncharacterized protein</fullName>
    </submittedName>
</protein>
<feature type="compositionally biased region" description="Low complexity" evidence="1">
    <location>
        <begin position="121"/>
        <end position="138"/>
    </location>
</feature>
<dbReference type="Proteomes" id="UP000001219">
    <property type="component" value="Chromosome"/>
</dbReference>
<keyword evidence="4" id="KW-1185">Reference proteome</keyword>
<keyword evidence="2" id="KW-1133">Transmembrane helix</keyword>
<dbReference type="EMBL" id="CP001802">
    <property type="protein sequence ID" value="ACY19369.1"/>
    <property type="molecule type" value="Genomic_DNA"/>
</dbReference>
<gene>
    <name evidence="3" type="ordered locus">Gbro_0008</name>
</gene>
<evidence type="ECO:0000256" key="2">
    <source>
        <dbReference type="SAM" id="Phobius"/>
    </source>
</evidence>
<sequence length="196" mass="20588">MSDRQHSSWFDDIAPLPAGDRSPGHALADHLKRTRLATEAGSDLTAFADSARPARADNRALQEWETLFEPPPRPRGPSGRFHQVRRIWDHHRLGVLGSAAAVVVVVVSVLLVAALTGDDSDPAPAVAAASSSTTPGGDQVSAHPLRDCPSRTRGSVTTGNDPGDQRSGPGVINVSGHVIPQVGGVVRHVIPHLSVT</sequence>
<dbReference type="KEGG" id="gbr:Gbro_0008"/>
<feature type="region of interest" description="Disordered" evidence="1">
    <location>
        <begin position="121"/>
        <end position="174"/>
    </location>
</feature>
<dbReference type="RefSeq" id="WP_012831961.1">
    <property type="nucleotide sequence ID" value="NC_013441.1"/>
</dbReference>
<keyword evidence="2" id="KW-0472">Membrane</keyword>
<accession>D0LA40</accession>
<organism evidence="3 4">
    <name type="scientific">Gordonia bronchialis (strain ATCC 25592 / DSM 43247 / BCRC 13721 / JCM 3198 / KCTC 3076 / NBRC 16047 / NCTC 10667)</name>
    <name type="common">Rhodococcus bronchialis</name>
    <dbReference type="NCBI Taxonomy" id="526226"/>
    <lineage>
        <taxon>Bacteria</taxon>
        <taxon>Bacillati</taxon>
        <taxon>Actinomycetota</taxon>
        <taxon>Actinomycetes</taxon>
        <taxon>Mycobacteriales</taxon>
        <taxon>Gordoniaceae</taxon>
        <taxon>Gordonia</taxon>
    </lineage>
</organism>
<reference evidence="4" key="1">
    <citation type="submission" date="2009-10" db="EMBL/GenBank/DDBJ databases">
        <title>The complete chromosome of Gordonia bronchialis DSM 43247.</title>
        <authorList>
            <consortium name="US DOE Joint Genome Institute (JGI-PGF)"/>
            <person name="Lucas S."/>
            <person name="Copeland A."/>
            <person name="Lapidus A."/>
            <person name="Glavina del Rio T."/>
            <person name="Dalin E."/>
            <person name="Tice H."/>
            <person name="Bruce D."/>
            <person name="Goodwin L."/>
            <person name="Pitluck S."/>
            <person name="Kyrpides N."/>
            <person name="Mavromatis K."/>
            <person name="Ivanova N."/>
            <person name="Ovchinnikova G."/>
            <person name="Saunders E."/>
            <person name="Brettin T."/>
            <person name="Detter J.C."/>
            <person name="Han C."/>
            <person name="Larimer F."/>
            <person name="Land M."/>
            <person name="Hauser L."/>
            <person name="Markowitz V."/>
            <person name="Cheng J.-F."/>
            <person name="Hugenholtz P."/>
            <person name="Woyke T."/>
            <person name="Wu D."/>
            <person name="Jando M."/>
            <person name="Schneider S."/>
            <person name="Goeker M."/>
            <person name="Klenk H.-P."/>
            <person name="Eisen J.A."/>
        </authorList>
    </citation>
    <scope>NUCLEOTIDE SEQUENCE [LARGE SCALE GENOMIC DNA]</scope>
    <source>
        <strain evidence="4">ATCC 25592 / DSM 43247 / BCRC 13721 / JCM 3198 / KCTC 3076 / NBRC 16047 / NCTC 10667</strain>
    </source>
</reference>